<dbReference type="EMBL" id="JADLQN010000003">
    <property type="protein sequence ID" value="MBF6356614.1"/>
    <property type="molecule type" value="Genomic_DNA"/>
</dbReference>
<organism evidence="3 4">
    <name type="scientific">Nocardia higoensis</name>
    <dbReference type="NCBI Taxonomy" id="228599"/>
    <lineage>
        <taxon>Bacteria</taxon>
        <taxon>Bacillati</taxon>
        <taxon>Actinomycetota</taxon>
        <taxon>Actinomycetes</taxon>
        <taxon>Mycobacteriales</taxon>
        <taxon>Nocardiaceae</taxon>
        <taxon>Nocardia</taxon>
    </lineage>
</organism>
<dbReference type="Pfam" id="PF13411">
    <property type="entry name" value="MerR_1"/>
    <property type="match status" value="1"/>
</dbReference>
<name>A0ABS0DDW1_9NOCA</name>
<proteinExistence type="predicted"/>
<dbReference type="InterPro" id="IPR047057">
    <property type="entry name" value="MerR_fam"/>
</dbReference>
<dbReference type="InterPro" id="IPR009061">
    <property type="entry name" value="DNA-bd_dom_put_sf"/>
</dbReference>
<dbReference type="SMART" id="SM00422">
    <property type="entry name" value="HTH_MERR"/>
    <property type="match status" value="1"/>
</dbReference>
<reference evidence="3 4" key="1">
    <citation type="submission" date="2020-10" db="EMBL/GenBank/DDBJ databases">
        <title>Identification of Nocardia species via Next-generation sequencing and recognition of intraspecies genetic diversity.</title>
        <authorList>
            <person name="Li P."/>
            <person name="Li P."/>
            <person name="Lu B."/>
        </authorList>
    </citation>
    <scope>NUCLEOTIDE SEQUENCE [LARGE SCALE GENOMIC DNA]</scope>
    <source>
        <strain evidence="3 4">BJ06-0143</strain>
    </source>
</reference>
<dbReference type="SUPFAM" id="SSF46955">
    <property type="entry name" value="Putative DNA-binding domain"/>
    <property type="match status" value="1"/>
</dbReference>
<dbReference type="PANTHER" id="PTHR30204:SF97">
    <property type="entry name" value="MERR FAMILY REGULATORY PROTEIN"/>
    <property type="match status" value="1"/>
</dbReference>
<keyword evidence="1" id="KW-0238">DNA-binding</keyword>
<comment type="caution">
    <text evidence="3">The sequence shown here is derived from an EMBL/GenBank/DDBJ whole genome shotgun (WGS) entry which is preliminary data.</text>
</comment>
<dbReference type="Proteomes" id="UP000707731">
    <property type="component" value="Unassembled WGS sequence"/>
</dbReference>
<evidence type="ECO:0000313" key="3">
    <source>
        <dbReference type="EMBL" id="MBF6356614.1"/>
    </source>
</evidence>
<evidence type="ECO:0000259" key="2">
    <source>
        <dbReference type="PROSITE" id="PS50937"/>
    </source>
</evidence>
<dbReference type="Gene3D" id="1.10.1660.10">
    <property type="match status" value="1"/>
</dbReference>
<evidence type="ECO:0000313" key="4">
    <source>
        <dbReference type="Proteomes" id="UP000707731"/>
    </source>
</evidence>
<dbReference type="InterPro" id="IPR000551">
    <property type="entry name" value="MerR-type_HTH_dom"/>
</dbReference>
<evidence type="ECO:0000256" key="1">
    <source>
        <dbReference type="ARBA" id="ARBA00023125"/>
    </source>
</evidence>
<feature type="domain" description="HTH merR-type" evidence="2">
    <location>
        <begin position="1"/>
        <end position="69"/>
    </location>
</feature>
<gene>
    <name evidence="3" type="ORF">IU449_19040</name>
</gene>
<protein>
    <submittedName>
        <fullName evidence="3">MerR family transcriptional regulator</fullName>
    </submittedName>
</protein>
<accession>A0ABS0DDW1</accession>
<keyword evidence="4" id="KW-1185">Reference proteome</keyword>
<sequence>MLRIGELSARTGASARMLRHYESQGLLPAQRSSTGQRLFESTAVEQVHYIRELLAAGLSIRVIRELIDCIHEPGRIEPCAVPVLVEHLRDYDARIAALVTTRDSLQGLIDASVPAPSGNPPL</sequence>
<dbReference type="PANTHER" id="PTHR30204">
    <property type="entry name" value="REDOX-CYCLING DRUG-SENSING TRANSCRIPTIONAL ACTIVATOR SOXR"/>
    <property type="match status" value="1"/>
</dbReference>
<dbReference type="PROSITE" id="PS50937">
    <property type="entry name" value="HTH_MERR_2"/>
    <property type="match status" value="1"/>
</dbReference>
<dbReference type="PRINTS" id="PR00040">
    <property type="entry name" value="HTHMERR"/>
</dbReference>